<keyword evidence="2" id="KW-1185">Reference proteome</keyword>
<sequence length="134" mass="15032">MGSCNRFTHFRTMKLAWLPESIRARKTWSVPFLPLIVSNVVVSNVVEVECFTVLLHDVTSFDLLLSVCNGVHPETGIHKASAQPEHGGVYDVVCDILGISGWLDTDCFNDWSERNYSSDRNFLLYLSLLAHSSS</sequence>
<dbReference type="Proteomes" id="UP001431783">
    <property type="component" value="Unassembled WGS sequence"/>
</dbReference>
<comment type="caution">
    <text evidence="1">The sequence shown here is derived from an EMBL/GenBank/DDBJ whole genome shotgun (WGS) entry which is preliminary data.</text>
</comment>
<accession>A0AAW1V6Z9</accession>
<evidence type="ECO:0000313" key="1">
    <source>
        <dbReference type="EMBL" id="KAK9887654.1"/>
    </source>
</evidence>
<name>A0AAW1V6Z9_9CUCU</name>
<organism evidence="1 2">
    <name type="scientific">Henosepilachna vigintioctopunctata</name>
    <dbReference type="NCBI Taxonomy" id="420089"/>
    <lineage>
        <taxon>Eukaryota</taxon>
        <taxon>Metazoa</taxon>
        <taxon>Ecdysozoa</taxon>
        <taxon>Arthropoda</taxon>
        <taxon>Hexapoda</taxon>
        <taxon>Insecta</taxon>
        <taxon>Pterygota</taxon>
        <taxon>Neoptera</taxon>
        <taxon>Endopterygota</taxon>
        <taxon>Coleoptera</taxon>
        <taxon>Polyphaga</taxon>
        <taxon>Cucujiformia</taxon>
        <taxon>Coccinelloidea</taxon>
        <taxon>Coccinellidae</taxon>
        <taxon>Epilachninae</taxon>
        <taxon>Epilachnini</taxon>
        <taxon>Henosepilachna</taxon>
    </lineage>
</organism>
<dbReference type="EMBL" id="JARQZJ010000119">
    <property type="protein sequence ID" value="KAK9887654.1"/>
    <property type="molecule type" value="Genomic_DNA"/>
</dbReference>
<dbReference type="AlphaFoldDB" id="A0AAW1V6Z9"/>
<protein>
    <submittedName>
        <fullName evidence="1">Uncharacterized protein</fullName>
    </submittedName>
</protein>
<gene>
    <name evidence="1" type="ORF">WA026_023775</name>
</gene>
<proteinExistence type="predicted"/>
<evidence type="ECO:0000313" key="2">
    <source>
        <dbReference type="Proteomes" id="UP001431783"/>
    </source>
</evidence>
<reference evidence="1 2" key="1">
    <citation type="submission" date="2023-03" db="EMBL/GenBank/DDBJ databases">
        <title>Genome insight into feeding habits of ladybird beetles.</title>
        <authorList>
            <person name="Li H.-S."/>
            <person name="Huang Y.-H."/>
            <person name="Pang H."/>
        </authorList>
    </citation>
    <scope>NUCLEOTIDE SEQUENCE [LARGE SCALE GENOMIC DNA]</scope>
    <source>
        <strain evidence="1">SYSU_2023b</strain>
        <tissue evidence="1">Whole body</tissue>
    </source>
</reference>